<evidence type="ECO:0000256" key="3">
    <source>
        <dbReference type="ARBA" id="ARBA00022691"/>
    </source>
</evidence>
<protein>
    <submittedName>
        <fullName evidence="8">Radical SAM protein</fullName>
    </submittedName>
</protein>
<dbReference type="AlphaFoldDB" id="A0A7T5VBE9"/>
<dbReference type="Gene3D" id="3.80.30.20">
    <property type="entry name" value="tm_1862 like domain"/>
    <property type="match status" value="1"/>
</dbReference>
<dbReference type="RefSeq" id="WP_199263615.1">
    <property type="nucleotide sequence ID" value="NZ_CP054140.1"/>
</dbReference>
<dbReference type="GO" id="GO:0003824">
    <property type="term" value="F:catalytic activity"/>
    <property type="evidence" value="ECO:0007669"/>
    <property type="project" value="InterPro"/>
</dbReference>
<dbReference type="EMBL" id="CP054140">
    <property type="protein sequence ID" value="QQG64784.1"/>
    <property type="molecule type" value="Genomic_DNA"/>
</dbReference>
<dbReference type="GO" id="GO:0005737">
    <property type="term" value="C:cytoplasm"/>
    <property type="evidence" value="ECO:0007669"/>
    <property type="project" value="TreeGrafter"/>
</dbReference>
<comment type="cofactor">
    <cofactor evidence="1">
        <name>[4Fe-4S] cluster</name>
        <dbReference type="ChEBI" id="CHEBI:49883"/>
    </cofactor>
</comment>
<dbReference type="InterPro" id="IPR058240">
    <property type="entry name" value="rSAM_sf"/>
</dbReference>
<dbReference type="InterPro" id="IPR007197">
    <property type="entry name" value="rSAM"/>
</dbReference>
<keyword evidence="2" id="KW-0004">4Fe-4S</keyword>
<dbReference type="SFLD" id="SFLDG01086">
    <property type="entry name" value="elongater_protein-like"/>
    <property type="match status" value="1"/>
</dbReference>
<dbReference type="GO" id="GO:0002926">
    <property type="term" value="P:tRNA wobble base 5-methoxycarbonylmethyl-2-thiouridinylation"/>
    <property type="evidence" value="ECO:0007669"/>
    <property type="project" value="TreeGrafter"/>
</dbReference>
<keyword evidence="9" id="KW-1185">Reference proteome</keyword>
<evidence type="ECO:0000256" key="6">
    <source>
        <dbReference type="ARBA" id="ARBA00023014"/>
    </source>
</evidence>
<proteinExistence type="predicted"/>
<dbReference type="SMART" id="SM00729">
    <property type="entry name" value="Elp3"/>
    <property type="match status" value="1"/>
</dbReference>
<dbReference type="PANTHER" id="PTHR11135:SF0">
    <property type="entry name" value="ELONGATOR COMPLEX PROTEIN 3"/>
    <property type="match status" value="1"/>
</dbReference>
<name>A0A7T5VBE9_9BACT</name>
<evidence type="ECO:0000256" key="4">
    <source>
        <dbReference type="ARBA" id="ARBA00022723"/>
    </source>
</evidence>
<dbReference type="Pfam" id="PF04055">
    <property type="entry name" value="Radical_SAM"/>
    <property type="match status" value="1"/>
</dbReference>
<keyword evidence="4" id="KW-0479">Metal-binding</keyword>
<evidence type="ECO:0000256" key="5">
    <source>
        <dbReference type="ARBA" id="ARBA00023004"/>
    </source>
</evidence>
<dbReference type="SFLD" id="SFLDG01082">
    <property type="entry name" value="B12-binding_domain_containing"/>
    <property type="match status" value="1"/>
</dbReference>
<dbReference type="SFLD" id="SFLDS00029">
    <property type="entry name" value="Radical_SAM"/>
    <property type="match status" value="1"/>
</dbReference>
<dbReference type="InterPro" id="IPR023404">
    <property type="entry name" value="rSAM_horseshoe"/>
</dbReference>
<evidence type="ECO:0000256" key="2">
    <source>
        <dbReference type="ARBA" id="ARBA00022485"/>
    </source>
</evidence>
<dbReference type="GO" id="GO:0046872">
    <property type="term" value="F:metal ion binding"/>
    <property type="evidence" value="ECO:0007669"/>
    <property type="project" value="UniProtKB-KW"/>
</dbReference>
<gene>
    <name evidence="8" type="ORF">HP555_02335</name>
</gene>
<dbReference type="InterPro" id="IPR032432">
    <property type="entry name" value="Radical_SAM_C"/>
</dbReference>
<dbReference type="KEGG" id="dog:HP555_02335"/>
<organism evidence="8 9">
    <name type="scientific">Desulfobulbus oligotrophicus</name>
    <dbReference type="NCBI Taxonomy" id="1909699"/>
    <lineage>
        <taxon>Bacteria</taxon>
        <taxon>Pseudomonadati</taxon>
        <taxon>Thermodesulfobacteriota</taxon>
        <taxon>Desulfobulbia</taxon>
        <taxon>Desulfobulbales</taxon>
        <taxon>Desulfobulbaceae</taxon>
        <taxon>Desulfobulbus</taxon>
    </lineage>
</organism>
<keyword evidence="3" id="KW-0949">S-adenosyl-L-methionine</keyword>
<evidence type="ECO:0000313" key="9">
    <source>
        <dbReference type="Proteomes" id="UP000596092"/>
    </source>
</evidence>
<accession>A0A7T5VBE9</accession>
<evidence type="ECO:0000259" key="7">
    <source>
        <dbReference type="PROSITE" id="PS51918"/>
    </source>
</evidence>
<dbReference type="InterPro" id="IPR039661">
    <property type="entry name" value="ELP3"/>
</dbReference>
<keyword evidence="6" id="KW-0411">Iron-sulfur</keyword>
<feature type="domain" description="Radical SAM core" evidence="7">
    <location>
        <begin position="1"/>
        <end position="231"/>
    </location>
</feature>
<dbReference type="InterPro" id="IPR006638">
    <property type="entry name" value="Elp3/MiaA/NifB-like_rSAM"/>
</dbReference>
<dbReference type="CDD" id="cd01335">
    <property type="entry name" value="Radical_SAM"/>
    <property type="match status" value="1"/>
</dbReference>
<dbReference type="Pfam" id="PF16199">
    <property type="entry name" value="Radical_SAM_C"/>
    <property type="match status" value="1"/>
</dbReference>
<sequence length="340" mass="38044">MPLIIPIFIPHEGCPHRCLFCNQYTISSRNREQVTGAAVVGTIHSWLALAQPKHRNQVQVAFYGGSFTGLTAARQVELLAVVQPFLRRGVVQSIRLSTRPDYIDDEGLAILRRYGVTTVELGVQSCDDLVLQLAGRGHTCADSVRAGRLVKEQGFRLGWQLMPGLPGENTRSLRCTVNRTVDVRPDFVRIYPTLVLRDSGLARQYQQGTYRPLSLNQAVAAVSRMKKRFDDQGIGVVRMGLQSSADLERSLIAGPWHPAFGELVKARLMLQQTRRLLARTASASPVELVINNRDQSIFHGPRSLNLRRLQELGLSTRFTLRLDPQQPRQTVRVVEGAEQH</sequence>
<dbReference type="PANTHER" id="PTHR11135">
    <property type="entry name" value="HISTONE ACETYLTRANSFERASE-RELATED"/>
    <property type="match status" value="1"/>
</dbReference>
<reference evidence="8 9" key="1">
    <citation type="submission" date="2020-05" db="EMBL/GenBank/DDBJ databases">
        <title>Complete genome of Desulfobulbus oligotrophicus.</title>
        <authorList>
            <person name="Podar M."/>
        </authorList>
    </citation>
    <scope>NUCLEOTIDE SEQUENCE [LARGE SCALE GENOMIC DNA]</scope>
    <source>
        <strain evidence="8 9">Prop6</strain>
    </source>
</reference>
<evidence type="ECO:0000256" key="1">
    <source>
        <dbReference type="ARBA" id="ARBA00001966"/>
    </source>
</evidence>
<evidence type="ECO:0000313" key="8">
    <source>
        <dbReference type="EMBL" id="QQG64784.1"/>
    </source>
</evidence>
<dbReference type="SUPFAM" id="SSF102114">
    <property type="entry name" value="Radical SAM enzymes"/>
    <property type="match status" value="1"/>
</dbReference>
<dbReference type="Proteomes" id="UP000596092">
    <property type="component" value="Chromosome"/>
</dbReference>
<dbReference type="PROSITE" id="PS51918">
    <property type="entry name" value="RADICAL_SAM"/>
    <property type="match status" value="1"/>
</dbReference>
<keyword evidence="5" id="KW-0408">Iron</keyword>
<dbReference type="GO" id="GO:0051539">
    <property type="term" value="F:4 iron, 4 sulfur cluster binding"/>
    <property type="evidence" value="ECO:0007669"/>
    <property type="project" value="UniProtKB-KW"/>
</dbReference>